<proteinExistence type="predicted"/>
<dbReference type="Proteomes" id="UP000199752">
    <property type="component" value="Chromosome 3"/>
</dbReference>
<keyword evidence="3" id="KW-1185">Reference proteome</keyword>
<dbReference type="EMBL" id="LN877949">
    <property type="protein sequence ID" value="CUV05206.1"/>
    <property type="molecule type" value="Genomic_DNA"/>
</dbReference>
<organism evidence="1">
    <name type="scientific">Cryptosporidium hominis</name>
    <dbReference type="NCBI Taxonomy" id="237895"/>
    <lineage>
        <taxon>Eukaryota</taxon>
        <taxon>Sar</taxon>
        <taxon>Alveolata</taxon>
        <taxon>Apicomplexa</taxon>
        <taxon>Conoidasida</taxon>
        <taxon>Coccidia</taxon>
        <taxon>Eucoccidiorida</taxon>
        <taxon>Eimeriorina</taxon>
        <taxon>Cryptosporidiidae</taxon>
        <taxon>Cryptosporidium</taxon>
    </lineage>
</organism>
<accession>A0A0S4TDY7</accession>
<dbReference type="VEuPathDB" id="CryptoDB:GY17_00002512"/>
<evidence type="ECO:0000313" key="1">
    <source>
        <dbReference type="EMBL" id="CUV05206.1"/>
    </source>
</evidence>
<reference evidence="2 3" key="1">
    <citation type="submission" date="2014-11" db="EMBL/GenBank/DDBJ databases">
        <title>Comparative genomic analysis of Cryptosporidium hominis reveals occurrence of genetic recombination in virulent subtypes.</title>
        <authorList>
            <person name="Guo Y."/>
            <person name="Tang K."/>
            <person name="Frace M."/>
            <person name="Li N."/>
            <person name="Roellig D.M."/>
            <person name="Sammons S."/>
            <person name="Knipe K."/>
            <person name="Rowe L."/>
            <person name="Feng Y."/>
            <person name="Xiao L."/>
        </authorList>
    </citation>
    <scope>NUCLEOTIDE SEQUENCE [LARGE SCALE GENOMIC DNA]</scope>
    <source>
        <strain evidence="2">30976</strain>
    </source>
</reference>
<dbReference type="AlphaFoldDB" id="A0A0S4TDY7"/>
<evidence type="ECO:0000313" key="3">
    <source>
        <dbReference type="Proteomes" id="UP001429100"/>
    </source>
</evidence>
<evidence type="ECO:0000313" key="2">
    <source>
        <dbReference type="EMBL" id="PPS93778.1"/>
    </source>
</evidence>
<gene>
    <name evidence="1" type="ORF">CHUDEA3_2850</name>
    <name evidence="2" type="ORF">GY17_00002512</name>
</gene>
<sequence length="369" mass="41454">MSGFNIEKLINLNSFSQGISENETLALSLPTGNTVDLDFESYCYYYSDNTYNNEDISSILNKKNEINGINNWVNFNSVENTKYFEECIPSNINTNINRMNHVNDAEYTCHDYFNKDNFLPSLINSNFVTNYFHNSEVKVKSKVKSIVLFLRANLGINVAKNFKEEVEALGAYVFIADNCKELLDVNNELDGCKRLIVTSADVALNERLAEEISKKKLSNFLGVVLYCGPHAEYHIKWCSKVSSIKFLSQNLIEVRRAISWLFSESLSNANEMPNIGRRGKKVALQDLKRSSQGKINSVASSFPSLGMQTIGTQSINEEDGNIHSTGSYSPFGINNGNPHDNIASMFRTLALETKIATQVNNGQFFSIDN</sequence>
<dbReference type="Proteomes" id="UP001429100">
    <property type="component" value="Unassembled WGS sequence"/>
</dbReference>
<reference evidence="2 3" key="3">
    <citation type="submission" date="2017-10" db="EMBL/GenBank/DDBJ databases">
        <title>Consistent, comparative and evidence-based genome annotation and re-annotation for the closely-related species, Cryptosporidium parvum, C. hominis and C. tyzzeri.</title>
        <authorList>
            <person name="Baptista R.P."/>
            <person name="Li Y."/>
            <person name="Sateriale A."/>
            <person name="Striepen B."/>
            <person name="Kissinger J.C."/>
        </authorList>
    </citation>
    <scope>NUCLEOTIDE SEQUENCE [LARGE SCALE GENOMIC DNA]</scope>
    <source>
        <strain evidence="2">30976</strain>
    </source>
</reference>
<dbReference type="VEuPathDB" id="CryptoDB:Chro.30324"/>
<dbReference type="OrthoDB" id="339072at2759"/>
<dbReference type="VEuPathDB" id="CryptoDB:ChTU502y2012_401g0255"/>
<dbReference type="EMBL" id="JTAI01000031">
    <property type="protein sequence ID" value="PPS93778.1"/>
    <property type="molecule type" value="Genomic_DNA"/>
</dbReference>
<name>A0A0S4TDY7_CRYHO</name>
<protein>
    <submittedName>
        <fullName evidence="1">Uncharacterized protein</fullName>
    </submittedName>
</protein>
<reference evidence="1" key="2">
    <citation type="submission" date="2015-08" db="EMBL/GenBank/DDBJ databases">
        <authorList>
            <person name="Babu N.S."/>
            <person name="Beckwith C.J."/>
            <person name="Beseler K.G."/>
            <person name="Brison A."/>
            <person name="Carone J.V."/>
            <person name="Caskin T.P."/>
            <person name="Diamond M."/>
            <person name="Durham M.E."/>
            <person name="Foxe J.M."/>
            <person name="Go M."/>
            <person name="Henderson B.A."/>
            <person name="Jones I.B."/>
            <person name="McGettigan J.A."/>
            <person name="Micheletti S.J."/>
            <person name="Nasrallah M.E."/>
            <person name="Ortiz D."/>
            <person name="Piller C.R."/>
            <person name="Privatt S.R."/>
            <person name="Schneider S.L."/>
            <person name="Sharp S."/>
            <person name="Smith T.C."/>
            <person name="Stanton J.D."/>
            <person name="Ullery H.E."/>
            <person name="Wilson R.J."/>
            <person name="Serrano M.G."/>
            <person name="Buck G."/>
            <person name="Lee V."/>
            <person name="Wang Y."/>
            <person name="Carvalho R."/>
            <person name="Voegtly L."/>
            <person name="Shi R."/>
            <person name="Duckworth R."/>
            <person name="Johnson A."/>
            <person name="Loviza R."/>
            <person name="Walstead R."/>
            <person name="Shah Z."/>
            <person name="Kiflezghi M."/>
            <person name="Wade K."/>
            <person name="Ball S.L."/>
            <person name="Bradley K.W."/>
            <person name="Asai D.J."/>
            <person name="Bowman C.A."/>
            <person name="Russell D.A."/>
            <person name="Pope W.H."/>
            <person name="Jacobs-Sera D."/>
            <person name="Hendrix R.W."/>
            <person name="Hatfull G.F."/>
        </authorList>
    </citation>
    <scope>NUCLEOTIDE SEQUENCE [LARGE SCALE GENOMIC DNA]</scope>
</reference>
<dbReference type="VEuPathDB" id="CryptoDB:CHUDEA3_2850"/>